<dbReference type="AlphaFoldDB" id="A0AAX4FHU0"/>
<feature type="region of interest" description="Disordered" evidence="3">
    <location>
        <begin position="501"/>
        <end position="529"/>
    </location>
</feature>
<gene>
    <name evidence="5" type="primary">mobQ</name>
    <name evidence="5" type="ORF">R5577_16110</name>
</gene>
<dbReference type="RefSeq" id="WP_317718963.1">
    <property type="nucleotide sequence ID" value="NZ_CP137532.1"/>
</dbReference>
<protein>
    <submittedName>
        <fullName evidence="5">MobQ family relaxase</fullName>
    </submittedName>
</protein>
<dbReference type="NCBIfam" id="NF041496">
    <property type="entry name" value="MobQ"/>
    <property type="match status" value="1"/>
</dbReference>
<dbReference type="Pfam" id="PF03389">
    <property type="entry name" value="MobA_MobL"/>
    <property type="match status" value="1"/>
</dbReference>
<evidence type="ECO:0000256" key="2">
    <source>
        <dbReference type="ARBA" id="ARBA00022971"/>
    </source>
</evidence>
<dbReference type="Gene3D" id="3.30.930.30">
    <property type="match status" value="1"/>
</dbReference>
<proteinExistence type="inferred from homology"/>
<sequence length="529" mass="57292">MAIYHSRVKTFSRSRGDSAVAAAAYRAGLLLIDHITGQRHDYRRRGGVVESVCLVPQDAPDWALVPAELWPAAEAAENRKNSVVAREFEVALPHELNDEQRSELATAIGEALVARYGFAVQASIHSPGSRDGLNHHVHLLATTRRLAPEGFTEKTRELDGGASGKLEIEWVRHTFASTINAHLAAAGIDVRVDHRRLEVQAEDALARGDLAEAMALSRQPTKHLGKAASALERRGVLTELGAENARIARENEAAFEQLLADAEREGKAVPVPQGHSQAQAQQERCRRPSAAKGPLTPVPGLEIYGLTGLRPSSLLGNDQGRGTEKTPPASIAQLLADATRDLAEILALCSELALAATRRLLQQLTAWATHGESADLRRDLTGLVQGLGRLKRRLTRFAQRVAAVGRAERLFHLAEQSWEAFDASHPNSGQAGAPEDWARGRSVRLAALRKRTVELRAARAAASAEVEAACEAEVSTAREQLEQWSEQASARYDAPAIATALPLPAPRPLPAPVLAPRPALRPRPRRPRP</sequence>
<evidence type="ECO:0000256" key="3">
    <source>
        <dbReference type="SAM" id="MobiDB-lite"/>
    </source>
</evidence>
<comment type="similarity">
    <text evidence="1">Belongs to the MobA/MobL family.</text>
</comment>
<keyword evidence="2" id="KW-0184">Conjugation</keyword>
<reference evidence="5" key="1">
    <citation type="submission" date="2023-10" db="EMBL/GenBank/DDBJ databases">
        <title>Comparative Genomic Analysis of Tomato Bacterial Spot Xanthomonads Reveals A New Lineage of Xanthomonas euvesicatoria.</title>
        <authorList>
            <person name="Huang C.-J."/>
            <person name="Wu T.-L."/>
            <person name="Wu Y.-L."/>
            <person name="Wang R.-S."/>
            <person name="Lin Y.-C."/>
        </authorList>
    </citation>
    <scope>NUCLEOTIDE SEQUENCE</scope>
    <source>
        <strain evidence="5">T0319-01</strain>
    </source>
</reference>
<name>A0AAX4FHU0_XANEU</name>
<feature type="compositionally biased region" description="Basic residues" evidence="3">
    <location>
        <begin position="520"/>
        <end position="529"/>
    </location>
</feature>
<feature type="domain" description="MobA/MobL protein" evidence="4">
    <location>
        <begin position="18"/>
        <end position="234"/>
    </location>
</feature>
<accession>A0AAX4FHU0</accession>
<organism evidence="5 6">
    <name type="scientific">Xanthomonas euvesicatoria</name>
    <dbReference type="NCBI Taxonomy" id="456327"/>
    <lineage>
        <taxon>Bacteria</taxon>
        <taxon>Pseudomonadati</taxon>
        <taxon>Pseudomonadota</taxon>
        <taxon>Gammaproteobacteria</taxon>
        <taxon>Lysobacterales</taxon>
        <taxon>Lysobacteraceae</taxon>
        <taxon>Xanthomonas</taxon>
    </lineage>
</organism>
<feature type="compositionally biased region" description="Pro residues" evidence="3">
    <location>
        <begin position="503"/>
        <end position="519"/>
    </location>
</feature>
<evidence type="ECO:0000313" key="5">
    <source>
        <dbReference type="EMBL" id="WOP55751.1"/>
    </source>
</evidence>
<evidence type="ECO:0000313" key="6">
    <source>
        <dbReference type="Proteomes" id="UP001304429"/>
    </source>
</evidence>
<dbReference type="EMBL" id="CP137539">
    <property type="protein sequence ID" value="WOP55751.1"/>
    <property type="molecule type" value="Genomic_DNA"/>
</dbReference>
<evidence type="ECO:0000256" key="1">
    <source>
        <dbReference type="ARBA" id="ARBA00010873"/>
    </source>
</evidence>
<dbReference type="InterPro" id="IPR005053">
    <property type="entry name" value="MobA_MobL"/>
</dbReference>
<dbReference type="Proteomes" id="UP001304429">
    <property type="component" value="Chromosome"/>
</dbReference>
<evidence type="ECO:0000259" key="4">
    <source>
        <dbReference type="Pfam" id="PF03389"/>
    </source>
</evidence>